<dbReference type="EC" id="3.2.1.183" evidence="2"/>
<proteinExistence type="predicted"/>
<dbReference type="InterPro" id="IPR003331">
    <property type="entry name" value="UDP_GlcNAc_Epimerase_2_dom"/>
</dbReference>
<evidence type="ECO:0000313" key="3">
    <source>
        <dbReference type="Proteomes" id="UP000830167"/>
    </source>
</evidence>
<organism evidence="2 3">
    <name type="scientific">Fodinisporobacter ferrooxydans</name>
    <dbReference type="NCBI Taxonomy" id="2901836"/>
    <lineage>
        <taxon>Bacteria</taxon>
        <taxon>Bacillati</taxon>
        <taxon>Bacillota</taxon>
        <taxon>Bacilli</taxon>
        <taxon>Bacillales</taxon>
        <taxon>Alicyclobacillaceae</taxon>
        <taxon>Fodinisporobacter</taxon>
    </lineage>
</organism>
<dbReference type="PANTHER" id="PTHR43174:SF3">
    <property type="entry name" value="UDP-N-ACETYLGLUCOSAMINE 2-EPIMERASE"/>
    <property type="match status" value="1"/>
</dbReference>
<keyword evidence="2" id="KW-0378">Hydrolase</keyword>
<dbReference type="RefSeq" id="WP_347438095.1">
    <property type="nucleotide sequence ID" value="NZ_CP089291.1"/>
</dbReference>
<dbReference type="PANTHER" id="PTHR43174">
    <property type="entry name" value="UDP-N-ACETYLGLUCOSAMINE 2-EPIMERASE"/>
    <property type="match status" value="1"/>
</dbReference>
<keyword evidence="2" id="KW-0326">Glycosidase</keyword>
<evidence type="ECO:0000313" key="2">
    <source>
        <dbReference type="EMBL" id="UOF91403.1"/>
    </source>
</evidence>
<accession>A0ABY4CLV9</accession>
<keyword evidence="3" id="KW-1185">Reference proteome</keyword>
<feature type="domain" description="UDP-N-acetylglucosamine 2-epimerase" evidence="1">
    <location>
        <begin position="24"/>
        <end position="358"/>
    </location>
</feature>
<dbReference type="SUPFAM" id="SSF53756">
    <property type="entry name" value="UDP-Glycosyltransferase/glycogen phosphorylase"/>
    <property type="match status" value="1"/>
</dbReference>
<name>A0ABY4CLV9_9BACL</name>
<dbReference type="Proteomes" id="UP000830167">
    <property type="component" value="Chromosome"/>
</dbReference>
<dbReference type="NCBIfam" id="TIGR03568">
    <property type="entry name" value="NeuC_NnaA"/>
    <property type="match status" value="1"/>
</dbReference>
<dbReference type="Gene3D" id="3.40.50.2000">
    <property type="entry name" value="Glycogen Phosphorylase B"/>
    <property type="match status" value="2"/>
</dbReference>
<dbReference type="Pfam" id="PF02350">
    <property type="entry name" value="Epimerase_2"/>
    <property type="match status" value="1"/>
</dbReference>
<dbReference type="InterPro" id="IPR029767">
    <property type="entry name" value="WecB-like"/>
</dbReference>
<reference evidence="2" key="1">
    <citation type="submission" date="2021-12" db="EMBL/GenBank/DDBJ databases">
        <title>Alicyclobacillaceae gen. nov., sp. nov., isolated from chalcocite enrichment system.</title>
        <authorList>
            <person name="Jiang Z."/>
        </authorList>
    </citation>
    <scope>NUCLEOTIDE SEQUENCE</scope>
    <source>
        <strain evidence="2">MYW30-H2</strain>
    </source>
</reference>
<dbReference type="EMBL" id="CP089291">
    <property type="protein sequence ID" value="UOF91403.1"/>
    <property type="molecule type" value="Genomic_DNA"/>
</dbReference>
<protein>
    <submittedName>
        <fullName evidence="2">UDP-N-acetylglucosamine 2-epimerase</fullName>
        <ecNumber evidence="2">3.2.1.183</ecNumber>
    </submittedName>
</protein>
<gene>
    <name evidence="2" type="primary">neuC</name>
    <name evidence="2" type="ORF">LSG31_03880</name>
</gene>
<sequence>MLKKILFLTGTRADFGKLKPLMRAVDHDDQYECCIFVTGMHTLSRYGYTVEEVYKAGFSNIHTFMNQIHGEPMDLILANTIGGLSRFVNEYKPDLIVVHGDRVEALAGAIVGSLNNILVAHIEGGEISGTIDELIRHSASKLSHIHFVANKEAADRLEQLGESPESIYSIGSPDIDVMLSPDLPNLQDVKEYYEIPFDEYGVVLFHPVTTEKDYIEQYANTLVTALVKSHKNYIVIYPNNDEGSSDIFKAYEKIRYNTRFKIYPSIRFEYFLTLLKHSEFIIGNSSVGMREAPVYGVPSINIGTRQNNRFQYSSIINVKTNVQDILHAIHNVQYAPPSKPCYSFGTGKSTELFIQALKEERLWETPKQKQFRDLVLKR</sequence>
<dbReference type="InterPro" id="IPR020004">
    <property type="entry name" value="UDP-GlcNAc_Epase"/>
</dbReference>
<dbReference type="GO" id="GO:0016798">
    <property type="term" value="F:hydrolase activity, acting on glycosyl bonds"/>
    <property type="evidence" value="ECO:0007669"/>
    <property type="project" value="UniProtKB-KW"/>
</dbReference>
<evidence type="ECO:0000259" key="1">
    <source>
        <dbReference type="Pfam" id="PF02350"/>
    </source>
</evidence>